<comment type="caution">
    <text evidence="2">The sequence shown here is derived from an EMBL/GenBank/DDBJ whole genome shotgun (WGS) entry which is preliminary data.</text>
</comment>
<reference evidence="3" key="1">
    <citation type="journal article" date="2019" name="Int. J. Syst. Evol. Microbiol.">
        <title>The Global Catalogue of Microorganisms (GCM) 10K type strain sequencing project: providing services to taxonomists for standard genome sequencing and annotation.</title>
        <authorList>
            <consortium name="The Broad Institute Genomics Platform"/>
            <consortium name="The Broad Institute Genome Sequencing Center for Infectious Disease"/>
            <person name="Wu L."/>
            <person name="Ma J."/>
        </authorList>
    </citation>
    <scope>NUCLEOTIDE SEQUENCE [LARGE SCALE GENOMIC DNA]</scope>
    <source>
        <strain evidence="3">CGMCC 4.7319</strain>
    </source>
</reference>
<name>A0ABQ2HG54_9PSEU</name>
<accession>A0ABQ2HG54</accession>
<feature type="compositionally biased region" description="Low complexity" evidence="1">
    <location>
        <begin position="10"/>
        <end position="31"/>
    </location>
</feature>
<organism evidence="2 3">
    <name type="scientific">Lentzea pudingi</name>
    <dbReference type="NCBI Taxonomy" id="1789439"/>
    <lineage>
        <taxon>Bacteria</taxon>
        <taxon>Bacillati</taxon>
        <taxon>Actinomycetota</taxon>
        <taxon>Actinomycetes</taxon>
        <taxon>Pseudonocardiales</taxon>
        <taxon>Pseudonocardiaceae</taxon>
        <taxon>Lentzea</taxon>
    </lineage>
</organism>
<protein>
    <submittedName>
        <fullName evidence="2">Uncharacterized protein</fullName>
    </submittedName>
</protein>
<evidence type="ECO:0000256" key="1">
    <source>
        <dbReference type="SAM" id="MobiDB-lite"/>
    </source>
</evidence>
<evidence type="ECO:0000313" key="2">
    <source>
        <dbReference type="EMBL" id="GGM79735.1"/>
    </source>
</evidence>
<dbReference type="EMBL" id="BMNC01000002">
    <property type="protein sequence ID" value="GGM79735.1"/>
    <property type="molecule type" value="Genomic_DNA"/>
</dbReference>
<gene>
    <name evidence="2" type="ORF">GCM10011609_14390</name>
</gene>
<sequence>MLVLAGCSGTGAPAPRATTTTAAASSTQSGAKMPKFVVSQSEAAGSTPDPKTKITLGAVKFGEPTGASGCKS</sequence>
<feature type="region of interest" description="Disordered" evidence="1">
    <location>
        <begin position="1"/>
        <end position="32"/>
    </location>
</feature>
<proteinExistence type="predicted"/>
<evidence type="ECO:0000313" key="3">
    <source>
        <dbReference type="Proteomes" id="UP000597656"/>
    </source>
</evidence>
<dbReference type="Proteomes" id="UP000597656">
    <property type="component" value="Unassembled WGS sequence"/>
</dbReference>
<keyword evidence="3" id="KW-1185">Reference proteome</keyword>